<dbReference type="PANTHER" id="PTHR38137">
    <property type="entry name" value="PRC-BARREL DOMAIN PROTEIN"/>
    <property type="match status" value="1"/>
</dbReference>
<dbReference type="Pfam" id="PF05239">
    <property type="entry name" value="PRC"/>
    <property type="match status" value="1"/>
</dbReference>
<name>G0LJD3_HALWC</name>
<organism evidence="2 3">
    <name type="scientific">Haloquadratum walsbyi (strain DSM 16854 / JCM 12705 / C23)</name>
    <dbReference type="NCBI Taxonomy" id="768065"/>
    <lineage>
        <taxon>Archaea</taxon>
        <taxon>Methanobacteriati</taxon>
        <taxon>Methanobacteriota</taxon>
        <taxon>Stenosarchaea group</taxon>
        <taxon>Halobacteria</taxon>
        <taxon>Halobacteriales</taxon>
        <taxon>Haloferacaceae</taxon>
        <taxon>Haloquadratum</taxon>
    </lineage>
</organism>
<feature type="domain" description="PRC-barrel" evidence="1">
    <location>
        <begin position="5"/>
        <end position="84"/>
    </location>
</feature>
<dbReference type="OrthoDB" id="68960at2157"/>
<dbReference type="RefSeq" id="WP_011571810.1">
    <property type="nucleotide sequence ID" value="NC_017459.1"/>
</dbReference>
<dbReference type="AlphaFoldDB" id="G0LJD3"/>
<sequence>MDETIEEITTLIGHKVYSNSGVFVGEVEDLRVDLKDRREITGLALTQLNDELFSDRVEPGTGVIVPYRWVRSVGDIVLVTDVVERLKDDEDDEDGNTVVA</sequence>
<dbReference type="GeneID" id="12447665"/>
<reference evidence="2 3" key="1">
    <citation type="journal article" date="2011" name="PLoS ONE">
        <title>Haloquadratum walsbyi: limited diversity in a global pond.</title>
        <authorList>
            <person name="Dyall-Smith M."/>
            <person name="Pfeiffer F."/>
            <person name="Klee K."/>
            <person name="Palm P."/>
            <person name="Gross K."/>
            <person name="Schuster S.C."/>
            <person name="Rampp M."/>
            <person name="Oesterhelt D."/>
        </authorList>
    </citation>
    <scope>NUCLEOTIDE SEQUENCE [LARGE SCALE GENOMIC DNA]</scope>
    <source>
        <strain evidence="3">DSM 16854 / JCM 12705 / C23</strain>
    </source>
</reference>
<evidence type="ECO:0000259" key="1">
    <source>
        <dbReference type="Pfam" id="PF05239"/>
    </source>
</evidence>
<dbReference type="SUPFAM" id="SSF50346">
    <property type="entry name" value="PRC-barrel domain"/>
    <property type="match status" value="1"/>
</dbReference>
<dbReference type="KEGG" id="hwc:Hqrw_2895"/>
<evidence type="ECO:0000313" key="2">
    <source>
        <dbReference type="EMBL" id="CCC40701.1"/>
    </source>
</evidence>
<proteinExistence type="predicted"/>
<dbReference type="PANTHER" id="PTHR38137:SF1">
    <property type="entry name" value="PRC-BARREL DOMAIN-CONTAINING PROTEIN"/>
    <property type="match status" value="1"/>
</dbReference>
<dbReference type="HOGENOM" id="CLU_170070_0_0_2"/>
<dbReference type="Gene3D" id="2.30.30.240">
    <property type="entry name" value="PRC-barrel domain"/>
    <property type="match status" value="1"/>
</dbReference>
<accession>G0LJD3</accession>
<dbReference type="Proteomes" id="UP000007954">
    <property type="component" value="Chromosome"/>
</dbReference>
<evidence type="ECO:0000313" key="3">
    <source>
        <dbReference type="Proteomes" id="UP000007954"/>
    </source>
</evidence>
<gene>
    <name evidence="2" type="ordered locus">Hqrw_2895</name>
</gene>
<dbReference type="EMBL" id="FR746099">
    <property type="protein sequence ID" value="CCC40701.1"/>
    <property type="molecule type" value="Genomic_DNA"/>
</dbReference>
<dbReference type="InterPro" id="IPR011033">
    <property type="entry name" value="PRC_barrel-like_sf"/>
</dbReference>
<protein>
    <submittedName>
        <fullName evidence="2">PRC domain protein</fullName>
    </submittedName>
</protein>
<dbReference type="InterPro" id="IPR027275">
    <property type="entry name" value="PRC-brl_dom"/>
</dbReference>